<dbReference type="Proteomes" id="UP001148482">
    <property type="component" value="Unassembled WGS sequence"/>
</dbReference>
<dbReference type="PANTHER" id="PTHR42866:SF1">
    <property type="entry name" value="SPORE COAT POLYSACCHARIDE BIOSYNTHESIS PROTEIN SPSF"/>
    <property type="match status" value="1"/>
</dbReference>
<dbReference type="GO" id="GO:0005829">
    <property type="term" value="C:cytosol"/>
    <property type="evidence" value="ECO:0007669"/>
    <property type="project" value="TreeGrafter"/>
</dbReference>
<evidence type="ECO:0000313" key="1">
    <source>
        <dbReference type="EMBL" id="MCX2837915.1"/>
    </source>
</evidence>
<accession>A0A9X3CYW9</accession>
<dbReference type="SUPFAM" id="SSF53448">
    <property type="entry name" value="Nucleotide-diphospho-sugar transferases"/>
    <property type="match status" value="1"/>
</dbReference>
<dbReference type="Pfam" id="PF02348">
    <property type="entry name" value="CTP_transf_3"/>
    <property type="match status" value="1"/>
</dbReference>
<keyword evidence="2" id="KW-1185">Reference proteome</keyword>
<name>A0A9X3CYW9_9FLAO</name>
<evidence type="ECO:0000313" key="2">
    <source>
        <dbReference type="Proteomes" id="UP001148482"/>
    </source>
</evidence>
<reference evidence="1" key="1">
    <citation type="submission" date="2022-11" db="EMBL/GenBank/DDBJ databases">
        <title>Salinimicrobium profundisediminis sp. nov., isolated from deep-sea sediment of the Mariana Trench.</title>
        <authorList>
            <person name="Fu H."/>
        </authorList>
    </citation>
    <scope>NUCLEOTIDE SEQUENCE</scope>
    <source>
        <strain evidence="1">MT39</strain>
    </source>
</reference>
<dbReference type="AlphaFoldDB" id="A0A9X3CYW9"/>
<comment type="caution">
    <text evidence="1">The sequence shown here is derived from an EMBL/GenBank/DDBJ whole genome shotgun (WGS) entry which is preliminary data.</text>
</comment>
<dbReference type="PANTHER" id="PTHR42866">
    <property type="entry name" value="3-DEOXY-MANNO-OCTULOSONATE CYTIDYLYLTRANSFERASE"/>
    <property type="match status" value="1"/>
</dbReference>
<evidence type="ECO:0008006" key="3">
    <source>
        <dbReference type="Google" id="ProtNLM"/>
    </source>
</evidence>
<gene>
    <name evidence="1" type="ORF">OQ279_07080</name>
</gene>
<dbReference type="InterPro" id="IPR029044">
    <property type="entry name" value="Nucleotide-diphossugar_trans"/>
</dbReference>
<dbReference type="InterPro" id="IPR003329">
    <property type="entry name" value="Cytidylyl_trans"/>
</dbReference>
<protein>
    <recommendedName>
        <fullName evidence="3">Spore coat polysaccharide biosynthesis protein SpsF</fullName>
    </recommendedName>
</protein>
<proteinExistence type="predicted"/>
<sequence>MEGGALNKLNIGFIIQARMQSTRLPGKILMPIPFGSELCTLDWIIDELKKFNIPQSSIYIATSKNKENDVLESFCKEKGVNCFRGDEKNVLSRYIEIASKNNFDFIVRLTGDNPLVDLKVLNTALREHFSANADYTNTKGLPAGMNMEIITTEKLLGLKHEQLSEHDKEHVTAFFKKDSKYRVNFIYPLKDKDLSNLRLTLDYPSDFLVLSSVLSIALKYDMEVGGMDLVELCLEKYPWIFEVNLNNYQKSELNSLSEELSIAIPLLKKYELTRTLSLLNKHT</sequence>
<organism evidence="1 2">
    <name type="scientific">Salinimicrobium profundisediminis</name>
    <dbReference type="NCBI Taxonomy" id="2994553"/>
    <lineage>
        <taxon>Bacteria</taxon>
        <taxon>Pseudomonadati</taxon>
        <taxon>Bacteroidota</taxon>
        <taxon>Flavobacteriia</taxon>
        <taxon>Flavobacteriales</taxon>
        <taxon>Flavobacteriaceae</taxon>
        <taxon>Salinimicrobium</taxon>
    </lineage>
</organism>
<dbReference type="RefSeq" id="WP_266069166.1">
    <property type="nucleotide sequence ID" value="NZ_JAPJDA010000009.1"/>
</dbReference>
<dbReference type="EMBL" id="JAPJDA010000009">
    <property type="protein sequence ID" value="MCX2837915.1"/>
    <property type="molecule type" value="Genomic_DNA"/>
</dbReference>
<dbReference type="Gene3D" id="3.90.550.10">
    <property type="entry name" value="Spore Coat Polysaccharide Biosynthesis Protein SpsA, Chain A"/>
    <property type="match status" value="1"/>
</dbReference>